<organism evidence="10 11">
    <name type="scientific">Dermatophagoides pteronyssinus</name>
    <name type="common">European house dust mite</name>
    <dbReference type="NCBI Taxonomy" id="6956"/>
    <lineage>
        <taxon>Eukaryota</taxon>
        <taxon>Metazoa</taxon>
        <taxon>Ecdysozoa</taxon>
        <taxon>Arthropoda</taxon>
        <taxon>Chelicerata</taxon>
        <taxon>Arachnida</taxon>
        <taxon>Acari</taxon>
        <taxon>Acariformes</taxon>
        <taxon>Sarcoptiformes</taxon>
        <taxon>Astigmata</taxon>
        <taxon>Psoroptidia</taxon>
        <taxon>Analgoidea</taxon>
        <taxon>Pyroglyphidae</taxon>
        <taxon>Dermatophagoidinae</taxon>
        <taxon>Dermatophagoides</taxon>
    </lineage>
</organism>
<dbReference type="EMBL" id="NJHN03000119">
    <property type="protein sequence ID" value="KAH9413737.1"/>
    <property type="molecule type" value="Genomic_DNA"/>
</dbReference>
<evidence type="ECO:0000259" key="8">
    <source>
        <dbReference type="PROSITE" id="PS51194"/>
    </source>
</evidence>
<keyword evidence="5" id="KW-0067">ATP-binding</keyword>
<dbReference type="CDD" id="cd18787">
    <property type="entry name" value="SF2_C_DEAD"/>
    <property type="match status" value="1"/>
</dbReference>
<dbReference type="PANTHER" id="PTHR47958">
    <property type="entry name" value="ATP-DEPENDENT RNA HELICASE DBP3"/>
    <property type="match status" value="1"/>
</dbReference>
<evidence type="ECO:0000313" key="11">
    <source>
        <dbReference type="Proteomes" id="UP000887458"/>
    </source>
</evidence>
<dbReference type="EC" id="3.6.4.13" evidence="1"/>
<dbReference type="InterPro" id="IPR011545">
    <property type="entry name" value="DEAD/DEAH_box_helicase_dom"/>
</dbReference>
<reference evidence="10 11" key="2">
    <citation type="journal article" date="2022" name="Mol. Biol. Evol.">
        <title>Comparative Genomics Reveals Insights into the Divergent Evolution of Astigmatic Mites and Household Pest Adaptations.</title>
        <authorList>
            <person name="Xiong Q."/>
            <person name="Wan A.T."/>
            <person name="Liu X."/>
            <person name="Fung C.S."/>
            <person name="Xiao X."/>
            <person name="Malainual N."/>
            <person name="Hou J."/>
            <person name="Wang L."/>
            <person name="Wang M."/>
            <person name="Yang K.Y."/>
            <person name="Cui Y."/>
            <person name="Leung E.L."/>
            <person name="Nong W."/>
            <person name="Shin S.K."/>
            <person name="Au S.W."/>
            <person name="Jeong K.Y."/>
            <person name="Chew F.T."/>
            <person name="Hui J.H."/>
            <person name="Leung T.F."/>
            <person name="Tungtrongchitr A."/>
            <person name="Zhong N."/>
            <person name="Liu Z."/>
            <person name="Tsui S.K."/>
        </authorList>
    </citation>
    <scope>NUCLEOTIDE SEQUENCE [LARGE SCALE GENOMIC DNA]</scope>
    <source>
        <strain evidence="10">Derp</strain>
    </source>
</reference>
<dbReference type="PROSITE" id="PS51192">
    <property type="entry name" value="HELICASE_ATP_BIND_1"/>
    <property type="match status" value="1"/>
</dbReference>
<evidence type="ECO:0000313" key="10">
    <source>
        <dbReference type="EMBL" id="KAH9413737.1"/>
    </source>
</evidence>
<dbReference type="SMART" id="SM00490">
    <property type="entry name" value="HELICc"/>
    <property type="match status" value="1"/>
</dbReference>
<feature type="short sequence motif" description="Q motif" evidence="6">
    <location>
        <begin position="56"/>
        <end position="84"/>
    </location>
</feature>
<evidence type="ECO:0000256" key="5">
    <source>
        <dbReference type="ARBA" id="ARBA00022840"/>
    </source>
</evidence>
<sequence>MDSTTKSSIAHDLEAKIWRSQDVDPSKYNEPISSQIEIRTPSNNPDFVLKNSNKNTTFSLMKIDREIVDNLKQCGFVWPSPIQTTCIPIARLGIDLIAQSKSGTGKTIVFVVCALEMIRQDLQNEVPCPKVLILAPTREIAVQIGDLINVITSGWENFSCYKAIGGTKVSDDVEQLYHSQIVVGTPGRIVSLIEMNFLKPHSIRLFVLDECDKLMEENFKIQIDKIYNRLPINKQMIVTSATMSDEMTEYLSKYMRDPALIRMNADKPSLIGVAQYTLMVDGHCLDYMNFESKISPLLEVLNSIQFNQCFVFLNYQTRVKYLYERLNSEGLSVIYITGDMSQKERSKAIEMFRSQRYKIFVSTDLTSRGIDIESVNLVINVDVPIDCETYLHRIGRAGRFGSSGLAITIVGHDSNECDKFSATLSQYNLETKRLHLPLAIDPWEYFRRENSHSPDGFLSSSTSTTLKNVYIKQLLKEPESIVHYNFKAPNNHINQRSRKPLSQILEQLTLQKDGHLMDKENNSTIKNQTGSDKFESTMIKSSLSNKHDPTPPESFAYQNIRNDNDNDENISIKRENDHLNIISHAYLNNKKVECSNIQKHSSKNVSSAFTQQQHLQRIFHQTFLNPMRIINHYDPTNCPVYEHLNNNHHYQNQIHYQMNYICRFLLNGGKFS</sequence>
<evidence type="ECO:0000256" key="1">
    <source>
        <dbReference type="ARBA" id="ARBA00012552"/>
    </source>
</evidence>
<keyword evidence="3" id="KW-0378">Hydrolase</keyword>
<evidence type="ECO:0000259" key="9">
    <source>
        <dbReference type="PROSITE" id="PS51195"/>
    </source>
</evidence>
<dbReference type="Gene3D" id="3.40.50.300">
    <property type="entry name" value="P-loop containing nucleotide triphosphate hydrolases"/>
    <property type="match status" value="2"/>
</dbReference>
<feature type="domain" description="Helicase C-terminal" evidence="8">
    <location>
        <begin position="296"/>
        <end position="444"/>
    </location>
</feature>
<dbReference type="Pfam" id="PF00270">
    <property type="entry name" value="DEAD"/>
    <property type="match status" value="1"/>
</dbReference>
<feature type="domain" description="DEAD-box RNA helicase Q" evidence="9">
    <location>
        <begin position="56"/>
        <end position="84"/>
    </location>
</feature>
<keyword evidence="11" id="KW-1185">Reference proteome</keyword>
<keyword evidence="2" id="KW-0547">Nucleotide-binding</keyword>
<dbReference type="SMART" id="SM00487">
    <property type="entry name" value="DEXDc"/>
    <property type="match status" value="1"/>
</dbReference>
<evidence type="ECO:0000259" key="7">
    <source>
        <dbReference type="PROSITE" id="PS51192"/>
    </source>
</evidence>
<dbReference type="PROSITE" id="PS51195">
    <property type="entry name" value="Q_MOTIF"/>
    <property type="match status" value="1"/>
</dbReference>
<dbReference type="InterPro" id="IPR014001">
    <property type="entry name" value="Helicase_ATP-bd"/>
</dbReference>
<evidence type="ECO:0000256" key="6">
    <source>
        <dbReference type="PROSITE-ProRule" id="PRU00552"/>
    </source>
</evidence>
<dbReference type="InterPro" id="IPR001650">
    <property type="entry name" value="Helicase_C-like"/>
</dbReference>
<proteinExistence type="predicted"/>
<reference evidence="10 11" key="1">
    <citation type="journal article" date="2018" name="J. Allergy Clin. Immunol.">
        <title>High-quality assembly of Dermatophagoides pteronyssinus genome and transcriptome reveals a wide range of novel allergens.</title>
        <authorList>
            <person name="Liu X.Y."/>
            <person name="Yang K.Y."/>
            <person name="Wang M.Q."/>
            <person name="Kwok J.S."/>
            <person name="Zeng X."/>
            <person name="Yang Z."/>
            <person name="Xiao X.J."/>
            <person name="Lau C.P."/>
            <person name="Li Y."/>
            <person name="Huang Z.M."/>
            <person name="Ba J.G."/>
            <person name="Yim A.K."/>
            <person name="Ouyang C.Y."/>
            <person name="Ngai S.M."/>
            <person name="Chan T.F."/>
            <person name="Leung E.L."/>
            <person name="Liu L."/>
            <person name="Liu Z.G."/>
            <person name="Tsui S.K."/>
        </authorList>
    </citation>
    <scope>NUCLEOTIDE SEQUENCE [LARGE SCALE GENOMIC DNA]</scope>
    <source>
        <strain evidence="10">Derp</strain>
    </source>
</reference>
<dbReference type="Proteomes" id="UP000887458">
    <property type="component" value="Unassembled WGS sequence"/>
</dbReference>
<dbReference type="InterPro" id="IPR014014">
    <property type="entry name" value="RNA_helicase_DEAD_Q_motif"/>
</dbReference>
<evidence type="ECO:0000256" key="3">
    <source>
        <dbReference type="ARBA" id="ARBA00022801"/>
    </source>
</evidence>
<evidence type="ECO:0000256" key="2">
    <source>
        <dbReference type="ARBA" id="ARBA00022741"/>
    </source>
</evidence>
<gene>
    <name evidence="10" type="primary">DDX20</name>
    <name evidence="10" type="ORF">DERP_012070</name>
</gene>
<feature type="domain" description="Helicase ATP-binding" evidence="7">
    <location>
        <begin position="87"/>
        <end position="261"/>
    </location>
</feature>
<dbReference type="SUPFAM" id="SSF52540">
    <property type="entry name" value="P-loop containing nucleoside triphosphate hydrolases"/>
    <property type="match status" value="1"/>
</dbReference>
<dbReference type="PROSITE" id="PS51194">
    <property type="entry name" value="HELICASE_CTER"/>
    <property type="match status" value="1"/>
</dbReference>
<keyword evidence="4" id="KW-0347">Helicase</keyword>
<evidence type="ECO:0000256" key="4">
    <source>
        <dbReference type="ARBA" id="ARBA00022806"/>
    </source>
</evidence>
<name>A0ABQ8ITV0_DERPT</name>
<protein>
    <recommendedName>
        <fullName evidence="1">RNA helicase</fullName>
        <ecNumber evidence="1">3.6.4.13</ecNumber>
    </recommendedName>
</protein>
<accession>A0ABQ8ITV0</accession>
<dbReference type="Pfam" id="PF00271">
    <property type="entry name" value="Helicase_C"/>
    <property type="match status" value="1"/>
</dbReference>
<dbReference type="InterPro" id="IPR027417">
    <property type="entry name" value="P-loop_NTPase"/>
</dbReference>
<comment type="caution">
    <text evidence="10">The sequence shown here is derived from an EMBL/GenBank/DDBJ whole genome shotgun (WGS) entry which is preliminary data.</text>
</comment>